<protein>
    <submittedName>
        <fullName evidence="10">Rhomboid family intramembrane serine protease</fullName>
    </submittedName>
</protein>
<sequence>MLIPIGDDDRRLAGPAFVTVGLVMANLLAFFLWQGAGANQIAMYGWSVIPVEITQGIDLVQTQYVDAGGRSVPVPQAPGPTPVYLTILTAMFMHGGYAHLFGNLLYLWIFGDNVEHRLGGWRFFGFYVFCGIAATLIQVATAPDGVIPNLGASGAIAGVLGAYMVFFPKNRVHALFIYAIVSVPSIVAIGLWVAFQFFNGYGAIMETQQLGGVAYGAHIGGFLTGALLAGVVRLAGIWSPSSSSPPEPREHAGDLPRRW</sequence>
<dbReference type="InterPro" id="IPR050925">
    <property type="entry name" value="Rhomboid_protease_S54"/>
</dbReference>
<evidence type="ECO:0000313" key="11">
    <source>
        <dbReference type="Proteomes" id="UP000220102"/>
    </source>
</evidence>
<evidence type="ECO:0000259" key="9">
    <source>
        <dbReference type="Pfam" id="PF01694"/>
    </source>
</evidence>
<evidence type="ECO:0000256" key="5">
    <source>
        <dbReference type="ARBA" id="ARBA00022989"/>
    </source>
</evidence>
<comment type="subcellular location">
    <subcellularLocation>
        <location evidence="1">Membrane</location>
        <topology evidence="1">Multi-pass membrane protein</topology>
    </subcellularLocation>
</comment>
<evidence type="ECO:0000256" key="8">
    <source>
        <dbReference type="SAM" id="Phobius"/>
    </source>
</evidence>
<keyword evidence="6 8" id="KW-0472">Membrane</keyword>
<evidence type="ECO:0000256" key="6">
    <source>
        <dbReference type="ARBA" id="ARBA00023136"/>
    </source>
</evidence>
<feature type="transmembrane region" description="Helical" evidence="8">
    <location>
        <begin position="215"/>
        <end position="235"/>
    </location>
</feature>
<keyword evidence="11" id="KW-1185">Reference proteome</keyword>
<dbReference type="InterPro" id="IPR035952">
    <property type="entry name" value="Rhomboid-like_sf"/>
</dbReference>
<dbReference type="OrthoDB" id="9778341at2"/>
<dbReference type="PANTHER" id="PTHR43731:SF14">
    <property type="entry name" value="PRESENILIN-ASSOCIATED RHOMBOID-LIKE PROTEIN, MITOCHONDRIAL"/>
    <property type="match status" value="1"/>
</dbReference>
<comment type="similarity">
    <text evidence="2">Belongs to the peptidase S54 family.</text>
</comment>
<feature type="transmembrane region" description="Helical" evidence="8">
    <location>
        <begin position="174"/>
        <end position="195"/>
    </location>
</feature>
<dbReference type="SUPFAM" id="SSF144091">
    <property type="entry name" value="Rhomboid-like"/>
    <property type="match status" value="1"/>
</dbReference>
<dbReference type="GO" id="GO:0006508">
    <property type="term" value="P:proteolysis"/>
    <property type="evidence" value="ECO:0007669"/>
    <property type="project" value="UniProtKB-KW"/>
</dbReference>
<keyword evidence="3 8" id="KW-0812">Transmembrane</keyword>
<keyword evidence="5 8" id="KW-1133">Transmembrane helix</keyword>
<evidence type="ECO:0000256" key="1">
    <source>
        <dbReference type="ARBA" id="ARBA00004141"/>
    </source>
</evidence>
<name>A0A2A8D224_9BACT</name>
<feature type="transmembrane region" description="Helical" evidence="8">
    <location>
        <begin position="121"/>
        <end position="140"/>
    </location>
</feature>
<reference evidence="10 11" key="1">
    <citation type="submission" date="2017-10" db="EMBL/GenBank/DDBJ databases">
        <title>Draft genome of Longibacter Salinarum.</title>
        <authorList>
            <person name="Goh K.M."/>
            <person name="Shamsir M.S."/>
            <person name="Lim S.W."/>
        </authorList>
    </citation>
    <scope>NUCLEOTIDE SEQUENCE [LARGE SCALE GENOMIC DNA]</scope>
    <source>
        <strain evidence="10 11">KCTC 52045</strain>
    </source>
</reference>
<dbReference type="AlphaFoldDB" id="A0A2A8D224"/>
<dbReference type="Proteomes" id="UP000220102">
    <property type="component" value="Unassembled WGS sequence"/>
</dbReference>
<feature type="region of interest" description="Disordered" evidence="7">
    <location>
        <begin position="240"/>
        <end position="259"/>
    </location>
</feature>
<feature type="transmembrane region" description="Helical" evidence="8">
    <location>
        <begin position="146"/>
        <end position="167"/>
    </location>
</feature>
<comment type="caution">
    <text evidence="10">The sequence shown here is derived from an EMBL/GenBank/DDBJ whole genome shotgun (WGS) entry which is preliminary data.</text>
</comment>
<dbReference type="InterPro" id="IPR022764">
    <property type="entry name" value="Peptidase_S54_rhomboid_dom"/>
</dbReference>
<feature type="transmembrane region" description="Helical" evidence="8">
    <location>
        <begin position="83"/>
        <end position="109"/>
    </location>
</feature>
<dbReference type="PANTHER" id="PTHR43731">
    <property type="entry name" value="RHOMBOID PROTEASE"/>
    <property type="match status" value="1"/>
</dbReference>
<dbReference type="GO" id="GO:0016020">
    <property type="term" value="C:membrane"/>
    <property type="evidence" value="ECO:0007669"/>
    <property type="project" value="UniProtKB-SubCell"/>
</dbReference>
<evidence type="ECO:0000256" key="3">
    <source>
        <dbReference type="ARBA" id="ARBA00022692"/>
    </source>
</evidence>
<dbReference type="Gene3D" id="1.20.1540.10">
    <property type="entry name" value="Rhomboid-like"/>
    <property type="match status" value="1"/>
</dbReference>
<keyword evidence="10" id="KW-0645">Protease</keyword>
<accession>A0A2A8D224</accession>
<feature type="compositionally biased region" description="Basic and acidic residues" evidence="7">
    <location>
        <begin position="247"/>
        <end position="259"/>
    </location>
</feature>
<evidence type="ECO:0000313" key="10">
    <source>
        <dbReference type="EMBL" id="PEN14934.1"/>
    </source>
</evidence>
<proteinExistence type="inferred from homology"/>
<gene>
    <name evidence="10" type="ORF">CRI94_01180</name>
</gene>
<dbReference type="RefSeq" id="WP_098073832.1">
    <property type="nucleotide sequence ID" value="NZ_PDEQ01000001.1"/>
</dbReference>
<feature type="transmembrane region" description="Helical" evidence="8">
    <location>
        <begin position="12"/>
        <end position="33"/>
    </location>
</feature>
<organism evidence="10 11">
    <name type="scientific">Longibacter salinarum</name>
    <dbReference type="NCBI Taxonomy" id="1850348"/>
    <lineage>
        <taxon>Bacteria</taxon>
        <taxon>Pseudomonadati</taxon>
        <taxon>Rhodothermota</taxon>
        <taxon>Rhodothermia</taxon>
        <taxon>Rhodothermales</taxon>
        <taxon>Salisaetaceae</taxon>
        <taxon>Longibacter</taxon>
    </lineage>
</organism>
<keyword evidence="4" id="KW-0378">Hydrolase</keyword>
<feature type="domain" description="Peptidase S54 rhomboid" evidence="9">
    <location>
        <begin position="85"/>
        <end position="232"/>
    </location>
</feature>
<evidence type="ECO:0000256" key="7">
    <source>
        <dbReference type="SAM" id="MobiDB-lite"/>
    </source>
</evidence>
<evidence type="ECO:0000256" key="4">
    <source>
        <dbReference type="ARBA" id="ARBA00022801"/>
    </source>
</evidence>
<dbReference type="EMBL" id="PDEQ01000001">
    <property type="protein sequence ID" value="PEN14934.1"/>
    <property type="molecule type" value="Genomic_DNA"/>
</dbReference>
<dbReference type="Pfam" id="PF01694">
    <property type="entry name" value="Rhomboid"/>
    <property type="match status" value="1"/>
</dbReference>
<evidence type="ECO:0000256" key="2">
    <source>
        <dbReference type="ARBA" id="ARBA00009045"/>
    </source>
</evidence>
<dbReference type="GO" id="GO:0004252">
    <property type="term" value="F:serine-type endopeptidase activity"/>
    <property type="evidence" value="ECO:0007669"/>
    <property type="project" value="InterPro"/>
</dbReference>